<comment type="caution">
    <text evidence="2">The sequence shown here is derived from an EMBL/GenBank/DDBJ whole genome shotgun (WGS) entry which is preliminary data.</text>
</comment>
<evidence type="ECO:0000256" key="1">
    <source>
        <dbReference type="SAM" id="Phobius"/>
    </source>
</evidence>
<dbReference type="Proteomes" id="UP000299102">
    <property type="component" value="Unassembled WGS sequence"/>
</dbReference>
<name>A0A4C1YVB3_EUMVA</name>
<feature type="transmembrane region" description="Helical" evidence="1">
    <location>
        <begin position="131"/>
        <end position="152"/>
    </location>
</feature>
<feature type="transmembrane region" description="Helical" evidence="1">
    <location>
        <begin position="31"/>
        <end position="54"/>
    </location>
</feature>
<dbReference type="AlphaFoldDB" id="A0A4C1YVB3"/>
<feature type="transmembrane region" description="Helical" evidence="1">
    <location>
        <begin position="66"/>
        <end position="86"/>
    </location>
</feature>
<accession>A0A4C1YVB3</accession>
<feature type="transmembrane region" description="Helical" evidence="1">
    <location>
        <begin position="98"/>
        <end position="119"/>
    </location>
</feature>
<protein>
    <submittedName>
        <fullName evidence="2">Uncharacterized protein</fullName>
    </submittedName>
</protein>
<evidence type="ECO:0000313" key="2">
    <source>
        <dbReference type="EMBL" id="GBP78913.1"/>
    </source>
</evidence>
<sequence length="276" mass="31711">MTAMPRTHFLGCIPVHLGALVLGYFQANVAGVGILVGVSYFMVILYQVVVNNFDTQREFKRKDIELPLLLLLFSVLCFIMAIYLIIGVRKRHRSYVLGYFMSGVVTATGMALLWMKLVFYEYYSFFDDATLNLFISFFLYLPFLSMVHSLYYNICLQNDSSTLRSMGQENSVEGYTNDVYYATLNKNPLKDIEKNSRYITLQGGYANNIKMDVPYVALQKDTGDDVEKDTYHSPLEEAYANYVKIDLLIDALQKDSVNDANKDTTYNMSQEECQRY</sequence>
<reference evidence="2 3" key="1">
    <citation type="journal article" date="2019" name="Commun. Biol.">
        <title>The bagworm genome reveals a unique fibroin gene that provides high tensile strength.</title>
        <authorList>
            <person name="Kono N."/>
            <person name="Nakamura H."/>
            <person name="Ohtoshi R."/>
            <person name="Tomita M."/>
            <person name="Numata K."/>
            <person name="Arakawa K."/>
        </authorList>
    </citation>
    <scope>NUCLEOTIDE SEQUENCE [LARGE SCALE GENOMIC DNA]</scope>
</reference>
<keyword evidence="1" id="KW-1133">Transmembrane helix</keyword>
<keyword evidence="3" id="KW-1185">Reference proteome</keyword>
<keyword evidence="1" id="KW-0812">Transmembrane</keyword>
<dbReference type="EMBL" id="BGZK01001392">
    <property type="protein sequence ID" value="GBP78913.1"/>
    <property type="molecule type" value="Genomic_DNA"/>
</dbReference>
<evidence type="ECO:0000313" key="3">
    <source>
        <dbReference type="Proteomes" id="UP000299102"/>
    </source>
</evidence>
<proteinExistence type="predicted"/>
<organism evidence="2 3">
    <name type="scientific">Eumeta variegata</name>
    <name type="common">Bagworm moth</name>
    <name type="synonym">Eumeta japonica</name>
    <dbReference type="NCBI Taxonomy" id="151549"/>
    <lineage>
        <taxon>Eukaryota</taxon>
        <taxon>Metazoa</taxon>
        <taxon>Ecdysozoa</taxon>
        <taxon>Arthropoda</taxon>
        <taxon>Hexapoda</taxon>
        <taxon>Insecta</taxon>
        <taxon>Pterygota</taxon>
        <taxon>Neoptera</taxon>
        <taxon>Endopterygota</taxon>
        <taxon>Lepidoptera</taxon>
        <taxon>Glossata</taxon>
        <taxon>Ditrysia</taxon>
        <taxon>Tineoidea</taxon>
        <taxon>Psychidae</taxon>
        <taxon>Oiketicinae</taxon>
        <taxon>Eumeta</taxon>
    </lineage>
</organism>
<gene>
    <name evidence="2" type="ORF">EVAR_55952_1</name>
</gene>
<dbReference type="OrthoDB" id="10669784at2759"/>
<keyword evidence="1" id="KW-0472">Membrane</keyword>